<dbReference type="SUPFAM" id="SSF47384">
    <property type="entry name" value="Homodimeric domain of signal transducing histidine kinase"/>
    <property type="match status" value="1"/>
</dbReference>
<evidence type="ECO:0000256" key="6">
    <source>
        <dbReference type="ARBA" id="ARBA00022777"/>
    </source>
</evidence>
<dbReference type="SMART" id="SM00388">
    <property type="entry name" value="HisKA"/>
    <property type="match status" value="1"/>
</dbReference>
<evidence type="ECO:0000256" key="1">
    <source>
        <dbReference type="ARBA" id="ARBA00000085"/>
    </source>
</evidence>
<dbReference type="CDD" id="cd00082">
    <property type="entry name" value="HisKA"/>
    <property type="match status" value="1"/>
</dbReference>
<gene>
    <name evidence="11" type="ORF">SM124_06960</name>
</gene>
<dbReference type="GO" id="GO:0016301">
    <property type="term" value="F:kinase activity"/>
    <property type="evidence" value="ECO:0007669"/>
    <property type="project" value="UniProtKB-KW"/>
</dbReference>
<comment type="catalytic activity">
    <reaction evidence="1">
        <text>ATP + protein L-histidine = ADP + protein N-phospho-L-histidine.</text>
        <dbReference type="EC" id="2.7.13.3"/>
    </reaction>
</comment>
<keyword evidence="5" id="KW-0547">Nucleotide-binding</keyword>
<feature type="coiled-coil region" evidence="9">
    <location>
        <begin position="9"/>
        <end position="39"/>
    </location>
</feature>
<keyword evidence="9" id="KW-0175">Coiled coil</keyword>
<keyword evidence="12" id="KW-1185">Reference proteome</keyword>
<accession>A0ABU5IWF8</accession>
<protein>
    <recommendedName>
        <fullName evidence="2">histidine kinase</fullName>
        <ecNumber evidence="2">2.7.13.3</ecNumber>
    </recommendedName>
</protein>
<evidence type="ECO:0000313" key="12">
    <source>
        <dbReference type="Proteomes" id="UP001290455"/>
    </source>
</evidence>
<evidence type="ECO:0000256" key="2">
    <source>
        <dbReference type="ARBA" id="ARBA00012438"/>
    </source>
</evidence>
<reference evidence="11 12" key="1">
    <citation type="submission" date="2023-11" db="EMBL/GenBank/DDBJ databases">
        <title>Bacillus jintuensis, isolated from a mudflat on the Beibu Gulf coast.</title>
        <authorList>
            <person name="Li M."/>
        </authorList>
    </citation>
    <scope>NUCLEOTIDE SEQUENCE [LARGE SCALE GENOMIC DNA]</scope>
    <source>
        <strain evidence="11 12">31A1R</strain>
    </source>
</reference>
<organism evidence="11 12">
    <name type="scientific">Robertmurraya mangrovi</name>
    <dbReference type="NCBI Taxonomy" id="3098077"/>
    <lineage>
        <taxon>Bacteria</taxon>
        <taxon>Bacillati</taxon>
        <taxon>Bacillota</taxon>
        <taxon>Bacilli</taxon>
        <taxon>Bacillales</taxon>
        <taxon>Bacillaceae</taxon>
        <taxon>Robertmurraya</taxon>
    </lineage>
</organism>
<evidence type="ECO:0000313" key="11">
    <source>
        <dbReference type="EMBL" id="MDZ5471485.1"/>
    </source>
</evidence>
<evidence type="ECO:0000256" key="3">
    <source>
        <dbReference type="ARBA" id="ARBA00022553"/>
    </source>
</evidence>
<dbReference type="Gene3D" id="1.10.287.130">
    <property type="match status" value="1"/>
</dbReference>
<dbReference type="EMBL" id="JAXOFX010000003">
    <property type="protein sequence ID" value="MDZ5471485.1"/>
    <property type="molecule type" value="Genomic_DNA"/>
</dbReference>
<evidence type="ECO:0000256" key="5">
    <source>
        <dbReference type="ARBA" id="ARBA00022741"/>
    </source>
</evidence>
<proteinExistence type="predicted"/>
<dbReference type="InterPro" id="IPR036097">
    <property type="entry name" value="HisK_dim/P_sf"/>
</dbReference>
<keyword evidence="3" id="KW-0597">Phosphoprotein</keyword>
<dbReference type="PANTHER" id="PTHR43065:SF10">
    <property type="entry name" value="PEROXIDE STRESS-ACTIVATED HISTIDINE KINASE MAK3"/>
    <property type="match status" value="1"/>
</dbReference>
<feature type="domain" description="Signal transduction histidine kinase dimerisation/phosphoacceptor" evidence="10">
    <location>
        <begin position="49"/>
        <end position="115"/>
    </location>
</feature>
<dbReference type="EC" id="2.7.13.3" evidence="2"/>
<sequence length="152" mass="17447">MRKNLKLVSRAETKELIELKKANRKLLEENSRLLQLDEQLVLNSEKLKTIEQLAGGIAHELKNPLTSINGFLKLINQGEVDEEKRKIYFDILIEELLKIEKIANELLILAKPQSFSYKETDIHKLLMDITTLLNSQAILRIILLFSRVAGKG</sequence>
<keyword evidence="7" id="KW-0067">ATP-binding</keyword>
<evidence type="ECO:0000256" key="4">
    <source>
        <dbReference type="ARBA" id="ARBA00022679"/>
    </source>
</evidence>
<evidence type="ECO:0000256" key="8">
    <source>
        <dbReference type="ARBA" id="ARBA00023012"/>
    </source>
</evidence>
<evidence type="ECO:0000256" key="7">
    <source>
        <dbReference type="ARBA" id="ARBA00022840"/>
    </source>
</evidence>
<dbReference type="RefSeq" id="WP_322445778.1">
    <property type="nucleotide sequence ID" value="NZ_JAXOFX010000003.1"/>
</dbReference>
<comment type="caution">
    <text evidence="11">The sequence shown here is derived from an EMBL/GenBank/DDBJ whole genome shotgun (WGS) entry which is preliminary data.</text>
</comment>
<evidence type="ECO:0000259" key="10">
    <source>
        <dbReference type="SMART" id="SM00388"/>
    </source>
</evidence>
<keyword evidence="4" id="KW-0808">Transferase</keyword>
<keyword evidence="8" id="KW-0902">Two-component regulatory system</keyword>
<dbReference type="InterPro" id="IPR003661">
    <property type="entry name" value="HisK_dim/P_dom"/>
</dbReference>
<name>A0ABU5IWF8_9BACI</name>
<dbReference type="PANTHER" id="PTHR43065">
    <property type="entry name" value="SENSOR HISTIDINE KINASE"/>
    <property type="match status" value="1"/>
</dbReference>
<dbReference type="Pfam" id="PF00512">
    <property type="entry name" value="HisKA"/>
    <property type="match status" value="1"/>
</dbReference>
<keyword evidence="6 11" id="KW-0418">Kinase</keyword>
<evidence type="ECO:0000256" key="9">
    <source>
        <dbReference type="SAM" id="Coils"/>
    </source>
</evidence>
<dbReference type="Proteomes" id="UP001290455">
    <property type="component" value="Unassembled WGS sequence"/>
</dbReference>